<evidence type="ECO:0000313" key="1">
    <source>
        <dbReference type="EMBL" id="NWL46345.1"/>
    </source>
</evidence>
<comment type="caution">
    <text evidence="1">The sequence shown here is derived from an EMBL/GenBank/DDBJ whole genome shotgun (WGS) entry which is preliminary data.</text>
</comment>
<sequence length="324" mass="33896">MSEARSFINPQAQSFESLKAGTPMSAHQRAKFDVLNAHIANGVVVGGELVIVGDPSTPSCTSHEAFLMAKAAGIHHQLEVNGAGVDDFFLDNYEMLKSFLTHASMGAGAVSDGWSRHLESIKKTLEDIEVLHRQYLRDGTIKGRNEFYARRMTLFMKLEEQLNKLAAYGSGLRNRGSVKRVLEISTKSYLHTGEIAGYAEKIAGISRAANLIKKGTYIGLGLDVASTGLSIHHACTFGRPEDCRKAKYVEGVSLVGSTGGSITGGAIGGFLGGTGCVLFLGVTTGGPGALACTVIGGAVGGATGGSVVGGIGEMLGELIYEVAQ</sequence>
<evidence type="ECO:0008006" key="3">
    <source>
        <dbReference type="Google" id="ProtNLM"/>
    </source>
</evidence>
<dbReference type="Proteomes" id="UP000704738">
    <property type="component" value="Unassembled WGS sequence"/>
</dbReference>
<evidence type="ECO:0000313" key="2">
    <source>
        <dbReference type="Proteomes" id="UP000704738"/>
    </source>
</evidence>
<dbReference type="AlphaFoldDB" id="A0ABD6N1V7"/>
<accession>A0ABD6N1V7</accession>
<dbReference type="EMBL" id="QJRE01000103">
    <property type="protein sequence ID" value="NWL46345.1"/>
    <property type="molecule type" value="Genomic_DNA"/>
</dbReference>
<name>A0ABD6N1V7_9PSED</name>
<proteinExistence type="predicted"/>
<protein>
    <recommendedName>
        <fullName evidence="3">SSU ribosomal protein S2p (SAe)</fullName>
    </recommendedName>
</protein>
<reference evidence="1 2" key="1">
    <citation type="submission" date="2018-06" db="EMBL/GenBank/DDBJ databases">
        <title>Bacteria isolated from soil of Wuhan.</title>
        <authorList>
            <person name="Xiang W."/>
            <person name="Huang C."/>
        </authorList>
    </citation>
    <scope>NUCLEOTIDE SEQUENCE [LARGE SCALE GENOMIC DNA]</scope>
    <source>
        <strain evidence="2">xwS4</strain>
    </source>
</reference>
<gene>
    <name evidence="1" type="ORF">DM819_10920</name>
</gene>
<organism evidence="1 2">
    <name type="scientific">Pseudomonas hunanensis</name>
    <dbReference type="NCBI Taxonomy" id="1247546"/>
    <lineage>
        <taxon>Bacteria</taxon>
        <taxon>Pseudomonadati</taxon>
        <taxon>Pseudomonadota</taxon>
        <taxon>Gammaproteobacteria</taxon>
        <taxon>Pseudomonadales</taxon>
        <taxon>Pseudomonadaceae</taxon>
        <taxon>Pseudomonas</taxon>
    </lineage>
</organism>
<dbReference type="RefSeq" id="WP_047604232.1">
    <property type="nucleotide sequence ID" value="NZ_QJRE01000103.1"/>
</dbReference>